<accession>A0A059ATA5</accession>
<dbReference type="Gene3D" id="3.80.10.10">
    <property type="entry name" value="Ribonuclease Inhibitor"/>
    <property type="match status" value="3"/>
</dbReference>
<evidence type="ECO:0000256" key="6">
    <source>
        <dbReference type="SAM" id="SignalP"/>
    </source>
</evidence>
<dbReference type="GO" id="GO:0016020">
    <property type="term" value="C:membrane"/>
    <property type="evidence" value="ECO:0007669"/>
    <property type="project" value="UniProtKB-SubCell"/>
</dbReference>
<dbReference type="SUPFAM" id="SSF52058">
    <property type="entry name" value="L domain-like"/>
    <property type="match status" value="1"/>
</dbReference>
<keyword evidence="2" id="KW-0433">Leucine-rich repeat</keyword>
<dbReference type="AlphaFoldDB" id="A0A059ATA5"/>
<comment type="subcellular location">
    <subcellularLocation>
        <location evidence="1">Membrane</location>
    </subcellularLocation>
</comment>
<gene>
    <name evidence="8" type="ORF">EUGRSUZ_I02375</name>
</gene>
<dbReference type="InterPro" id="IPR032675">
    <property type="entry name" value="LRR_dom_sf"/>
</dbReference>
<reference evidence="8" key="1">
    <citation type="submission" date="2013-07" db="EMBL/GenBank/DDBJ databases">
        <title>The genome of Eucalyptus grandis.</title>
        <authorList>
            <person name="Schmutz J."/>
            <person name="Hayes R."/>
            <person name="Myburg A."/>
            <person name="Tuskan G."/>
            <person name="Grattapaglia D."/>
            <person name="Rokhsar D.S."/>
        </authorList>
    </citation>
    <scope>NUCLEOTIDE SEQUENCE</scope>
    <source>
        <tissue evidence="8">Leaf extractions</tissue>
    </source>
</reference>
<dbReference type="EMBL" id="KK198761">
    <property type="protein sequence ID" value="KCW56675.1"/>
    <property type="molecule type" value="Genomic_DNA"/>
</dbReference>
<keyword evidence="5" id="KW-0472">Membrane</keyword>
<dbReference type="eggNOG" id="KOG0619">
    <property type="taxonomic scope" value="Eukaryota"/>
</dbReference>
<evidence type="ECO:0000256" key="2">
    <source>
        <dbReference type="ARBA" id="ARBA00022614"/>
    </source>
</evidence>
<keyword evidence="3 6" id="KW-0732">Signal</keyword>
<sequence length="438" mass="45527">MGTPDLAPASVILLLLSTQLSLLLPGASAGTYWGDVEVLKQLKNALDPSSVSPGSCVASWDFAAAADPCDALFSDKFTCGFRCDATDGSGASRLTELALDQAGYSGPLAAVSWDLPYLQTLDLSGNYFAGPIPASLSNLTQLSRLGLSRNSLSGPIPDSVSSLSSLGELYLDGNALEGSIPSSLGNLTNLTRLEVQSNKLSGELPAALSSLGSLLYLDASDNAISGELPRALPPSLVQLTMRNNALEGQLAPETFQLASSLQVLDLSGNRIAGPVPSALFTHPSLQQLTLSSNGFDSIQSPASLFPESELIAVDLSDNRIMGLLPAFLAGMPRLSALALENNEFSGMIPTEYALRAAAQPAQGAARLERLMLGGNYLMGPIPGPLLGLGQGGGGGEEEVRVSLAGNCLYRCPARFFFCQGGDQRSAAECKSFFGPVIP</sequence>
<evidence type="ECO:0000256" key="3">
    <source>
        <dbReference type="ARBA" id="ARBA00022729"/>
    </source>
</evidence>
<dbReference type="FunFam" id="3.80.10.10:FF:000400">
    <property type="entry name" value="Nuclear pore complex protein NUP107"/>
    <property type="match status" value="1"/>
</dbReference>
<organism evidence="8">
    <name type="scientific">Eucalyptus grandis</name>
    <name type="common">Flooded gum</name>
    <dbReference type="NCBI Taxonomy" id="71139"/>
    <lineage>
        <taxon>Eukaryota</taxon>
        <taxon>Viridiplantae</taxon>
        <taxon>Streptophyta</taxon>
        <taxon>Embryophyta</taxon>
        <taxon>Tracheophyta</taxon>
        <taxon>Spermatophyta</taxon>
        <taxon>Magnoliopsida</taxon>
        <taxon>eudicotyledons</taxon>
        <taxon>Gunneridae</taxon>
        <taxon>Pentapetalae</taxon>
        <taxon>rosids</taxon>
        <taxon>malvids</taxon>
        <taxon>Myrtales</taxon>
        <taxon>Myrtaceae</taxon>
        <taxon>Myrtoideae</taxon>
        <taxon>Eucalypteae</taxon>
        <taxon>Eucalyptus</taxon>
    </lineage>
</organism>
<dbReference type="Gramene" id="KCW56675">
    <property type="protein sequence ID" value="KCW56675"/>
    <property type="gene ID" value="EUGRSUZ_I02375"/>
</dbReference>
<name>A0A059ATA5_EUCGR</name>
<keyword evidence="4" id="KW-0677">Repeat</keyword>
<dbReference type="PANTHER" id="PTHR48009">
    <property type="entry name" value="LEUCINE-RICH REPEAT (LRR) FAMILY PROTEIN"/>
    <property type="match status" value="1"/>
</dbReference>
<dbReference type="PANTHER" id="PTHR48009:SF7">
    <property type="entry name" value="LEUCINE-RICH REPEAT (LRR) FAMILY PROTEIN"/>
    <property type="match status" value="1"/>
</dbReference>
<evidence type="ECO:0000256" key="1">
    <source>
        <dbReference type="ARBA" id="ARBA00004370"/>
    </source>
</evidence>
<evidence type="ECO:0000313" key="8">
    <source>
        <dbReference type="EMBL" id="KCW56675.1"/>
    </source>
</evidence>
<protein>
    <recommendedName>
        <fullName evidence="7">Disease resistance R13L4/SHOC-2-like LRR domain-containing protein</fullName>
    </recommendedName>
</protein>
<dbReference type="InterPro" id="IPR053213">
    <property type="entry name" value="RLP29"/>
</dbReference>
<feature type="domain" description="Disease resistance R13L4/SHOC-2-like LRR" evidence="7">
    <location>
        <begin position="114"/>
        <end position="339"/>
    </location>
</feature>
<evidence type="ECO:0000256" key="5">
    <source>
        <dbReference type="ARBA" id="ARBA00023136"/>
    </source>
</evidence>
<evidence type="ECO:0000256" key="4">
    <source>
        <dbReference type="ARBA" id="ARBA00022737"/>
    </source>
</evidence>
<dbReference type="Pfam" id="PF23598">
    <property type="entry name" value="LRR_14"/>
    <property type="match status" value="1"/>
</dbReference>
<proteinExistence type="predicted"/>
<feature type="signal peptide" evidence="6">
    <location>
        <begin position="1"/>
        <end position="29"/>
    </location>
</feature>
<dbReference type="InterPro" id="IPR055414">
    <property type="entry name" value="LRR_R13L4/SHOC2-like"/>
</dbReference>
<dbReference type="OMA" id="PRMDAMR"/>
<feature type="chain" id="PRO_5001572711" description="Disease resistance R13L4/SHOC-2-like LRR domain-containing protein" evidence="6">
    <location>
        <begin position="30"/>
        <end position="438"/>
    </location>
</feature>
<dbReference type="InParanoid" id="A0A059ATA5"/>
<evidence type="ECO:0000259" key="7">
    <source>
        <dbReference type="Pfam" id="PF23598"/>
    </source>
</evidence>